<dbReference type="OrthoDB" id="2333384at2759"/>
<dbReference type="WBParaSite" id="SBAD_0000149501-mRNA-1">
    <property type="protein sequence ID" value="SBAD_0000149501-mRNA-1"/>
    <property type="gene ID" value="SBAD_0000149501"/>
</dbReference>
<dbReference type="GO" id="GO:0015031">
    <property type="term" value="P:protein transport"/>
    <property type="evidence" value="ECO:0007669"/>
    <property type="project" value="TreeGrafter"/>
</dbReference>
<dbReference type="Proteomes" id="UP000270296">
    <property type="component" value="Unassembled WGS sequence"/>
</dbReference>
<organism evidence="5">
    <name type="scientific">Soboliphyme baturini</name>
    <dbReference type="NCBI Taxonomy" id="241478"/>
    <lineage>
        <taxon>Eukaryota</taxon>
        <taxon>Metazoa</taxon>
        <taxon>Ecdysozoa</taxon>
        <taxon>Nematoda</taxon>
        <taxon>Enoplea</taxon>
        <taxon>Dorylaimia</taxon>
        <taxon>Dioctophymatida</taxon>
        <taxon>Dioctophymatoidea</taxon>
        <taxon>Soboliphymatidae</taxon>
        <taxon>Soboliphyme</taxon>
    </lineage>
</organism>
<accession>A0A183ICU2</accession>
<keyword evidence="4" id="KW-1185">Reference proteome</keyword>
<name>A0A183ICU2_9BILA</name>
<dbReference type="SUPFAM" id="SSF81296">
    <property type="entry name" value="E set domains"/>
    <property type="match status" value="1"/>
</dbReference>
<dbReference type="InterPro" id="IPR014752">
    <property type="entry name" value="Arrestin-like_C"/>
</dbReference>
<comment type="similarity">
    <text evidence="1">Belongs to the arrestin family.</text>
</comment>
<dbReference type="GO" id="GO:0005737">
    <property type="term" value="C:cytoplasm"/>
    <property type="evidence" value="ECO:0007669"/>
    <property type="project" value="TreeGrafter"/>
</dbReference>
<evidence type="ECO:0000313" key="5">
    <source>
        <dbReference type="WBParaSite" id="SBAD_0000149501-mRNA-1"/>
    </source>
</evidence>
<evidence type="ECO:0000256" key="1">
    <source>
        <dbReference type="ARBA" id="ARBA00005298"/>
    </source>
</evidence>
<evidence type="ECO:0000259" key="2">
    <source>
        <dbReference type="Pfam" id="PF00339"/>
    </source>
</evidence>
<dbReference type="PANTHER" id="PTHR11188:SF176">
    <property type="entry name" value="ARRESTIN DOMAIN-CONTAINING PROTEIN 1"/>
    <property type="match status" value="1"/>
</dbReference>
<reference evidence="5" key="1">
    <citation type="submission" date="2016-06" db="UniProtKB">
        <authorList>
            <consortium name="WormBaseParasite"/>
        </authorList>
    </citation>
    <scope>IDENTIFICATION</scope>
</reference>
<dbReference type="InterPro" id="IPR014756">
    <property type="entry name" value="Ig_E-set"/>
</dbReference>
<gene>
    <name evidence="3" type="ORF">SBAD_LOCUS1436</name>
</gene>
<dbReference type="InterPro" id="IPR011021">
    <property type="entry name" value="Arrestin-like_N"/>
</dbReference>
<dbReference type="EMBL" id="UZAM01006825">
    <property type="protein sequence ID" value="VDO94332.1"/>
    <property type="molecule type" value="Genomic_DNA"/>
</dbReference>
<protein>
    <submittedName>
        <fullName evidence="5">Arrestin_N domain-containing protein</fullName>
    </submittedName>
</protein>
<dbReference type="AlphaFoldDB" id="A0A183ICU2"/>
<evidence type="ECO:0000313" key="4">
    <source>
        <dbReference type="Proteomes" id="UP000270296"/>
    </source>
</evidence>
<dbReference type="Gene3D" id="2.60.40.640">
    <property type="match status" value="1"/>
</dbReference>
<dbReference type="InterPro" id="IPR050357">
    <property type="entry name" value="Arrestin_domain-protein"/>
</dbReference>
<sequence length="202" mass="23049">MCHHESDVRHFEAGGCISPQEQQVPRRQCSLLPSGNFLHTIVDRLPKRMRPDSGHFSNAVMSIRKFSERLSFSSQVLPAVEVFDIRFDNADGVYYAGEKVIGCVVLQLNEEQKISEVLLELKGGAKTYWTKHSGKSRKHYRDSEPYFCEQFNTAYTHAFGGAKDRSLPKGRHDIPFTYQLPDNLPSSFEGDFGYVRYVFSTC</sequence>
<reference evidence="3 4" key="2">
    <citation type="submission" date="2018-11" db="EMBL/GenBank/DDBJ databases">
        <authorList>
            <consortium name="Pathogen Informatics"/>
        </authorList>
    </citation>
    <scope>NUCLEOTIDE SEQUENCE [LARGE SCALE GENOMIC DNA]</scope>
</reference>
<dbReference type="PANTHER" id="PTHR11188">
    <property type="entry name" value="ARRESTIN DOMAIN CONTAINING PROTEIN"/>
    <property type="match status" value="1"/>
</dbReference>
<evidence type="ECO:0000313" key="3">
    <source>
        <dbReference type="EMBL" id="VDO94332.1"/>
    </source>
</evidence>
<feature type="domain" description="Arrestin-like N-terminal" evidence="2">
    <location>
        <begin position="83"/>
        <end position="200"/>
    </location>
</feature>
<dbReference type="Pfam" id="PF00339">
    <property type="entry name" value="Arrestin_N"/>
    <property type="match status" value="1"/>
</dbReference>
<proteinExistence type="inferred from homology"/>